<evidence type="ECO:0000259" key="2">
    <source>
        <dbReference type="Pfam" id="PF07693"/>
    </source>
</evidence>
<dbReference type="PANTHER" id="PTHR22674:SF6">
    <property type="entry name" value="NTPASE KAP FAMILY P-LOOP DOMAIN-CONTAINING PROTEIN 1"/>
    <property type="match status" value="1"/>
</dbReference>
<dbReference type="InterPro" id="IPR052754">
    <property type="entry name" value="NTPase_KAP_P-loop"/>
</dbReference>
<organism evidence="3 4">
    <name type="scientific">Nocardia rhamnosiphila</name>
    <dbReference type="NCBI Taxonomy" id="426716"/>
    <lineage>
        <taxon>Bacteria</taxon>
        <taxon>Bacillati</taxon>
        <taxon>Actinomycetota</taxon>
        <taxon>Actinomycetes</taxon>
        <taxon>Mycobacteriales</taxon>
        <taxon>Nocardiaceae</taxon>
        <taxon>Nocardia</taxon>
    </lineage>
</organism>
<dbReference type="InterPro" id="IPR027417">
    <property type="entry name" value="P-loop_NTPase"/>
</dbReference>
<proteinExistence type="predicted"/>
<feature type="domain" description="KAP NTPase" evidence="2">
    <location>
        <begin position="29"/>
        <end position="373"/>
    </location>
</feature>
<comment type="caution">
    <text evidence="3">The sequence shown here is derived from an EMBL/GenBank/DDBJ whole genome shotgun (WGS) entry which is preliminary data.</text>
</comment>
<feature type="compositionally biased region" description="Polar residues" evidence="1">
    <location>
        <begin position="422"/>
        <end position="438"/>
    </location>
</feature>
<dbReference type="Pfam" id="PF07693">
    <property type="entry name" value="KAP_NTPase"/>
    <property type="match status" value="1"/>
</dbReference>
<dbReference type="PANTHER" id="PTHR22674">
    <property type="entry name" value="NTPASE, KAP FAMILY P-LOOP DOMAIN-CONTAINING 1"/>
    <property type="match status" value="1"/>
</dbReference>
<dbReference type="EMBL" id="JBEYBF010000001">
    <property type="protein sequence ID" value="MEU1950799.1"/>
    <property type="molecule type" value="Genomic_DNA"/>
</dbReference>
<evidence type="ECO:0000313" key="3">
    <source>
        <dbReference type="EMBL" id="MEU1950799.1"/>
    </source>
</evidence>
<name>A0ABV2WIT8_9NOCA</name>
<keyword evidence="4" id="KW-1185">Reference proteome</keyword>
<sequence length="618" mass="67748">MNSAENRVQNQLAFPLLSDEPSTTDLLSFNAIASTVVDAIFDDTLDPVALGISGSWGSGKTTVLELVKSQIEVRAAESEGNQVLLVPVDPWRFDPLVGPKESLISAVLSKLGEEVTPTTDPTGTARELLKKLAKKVNWSKAIQMAASTAITLQLPKLEDLPDLINDSNDADEDAPGEPRGMDQFRDEFEALLDSSALKHISRVVVIVDDLDRCLPTTVVQTLEAIRLFLSAKRMSFVIAADESRVAEAIRLHLNLEASDDDEGESIAELYLHKIVQTTVPLPALSRVDTQAYLFLLLSQANVDGSQFDELVSRCTELRHTEGSLDGLEAPAGVDLDDQMAIAARLTPILYEKHKGNPRRIKRFLNDLNVRHSVASRRGISLESAATAKLMVLEKLLKDEFSKVLQWLSRNELRDKLDAVQAAANQSGAESPDTDTVSESAAEADGETRNFSEDLIRWAKLPPALDATEVSAYLHLAASFSQVPLVAIGLPPRLRDIAVNLMSSSKVEQQSVSDDVLRALDNTEVRQLIDHLARSTRDQPSIQKFTVQSILRIVDCHPTVVDAVITGLKRLPAKDLTPPTVLLFLDRDEATYQPLYEDWLQGNPADTVRRAIGQLAGSR</sequence>
<dbReference type="InterPro" id="IPR011646">
    <property type="entry name" value="KAP_P-loop"/>
</dbReference>
<dbReference type="Proteomes" id="UP001550628">
    <property type="component" value="Unassembled WGS sequence"/>
</dbReference>
<feature type="region of interest" description="Disordered" evidence="1">
    <location>
        <begin position="422"/>
        <end position="447"/>
    </location>
</feature>
<dbReference type="Gene3D" id="3.40.50.300">
    <property type="entry name" value="P-loop containing nucleotide triphosphate hydrolases"/>
    <property type="match status" value="1"/>
</dbReference>
<accession>A0ABV2WIT8</accession>
<reference evidence="3 4" key="1">
    <citation type="submission" date="2024-06" db="EMBL/GenBank/DDBJ databases">
        <title>The Natural Products Discovery Center: Release of the First 8490 Sequenced Strains for Exploring Actinobacteria Biosynthetic Diversity.</title>
        <authorList>
            <person name="Kalkreuter E."/>
            <person name="Kautsar S.A."/>
            <person name="Yang D."/>
            <person name="Bader C.D."/>
            <person name="Teijaro C.N."/>
            <person name="Fluegel L."/>
            <person name="Davis C.M."/>
            <person name="Simpson J.R."/>
            <person name="Lauterbach L."/>
            <person name="Steele A.D."/>
            <person name="Gui C."/>
            <person name="Meng S."/>
            <person name="Li G."/>
            <person name="Viehrig K."/>
            <person name="Ye F."/>
            <person name="Su P."/>
            <person name="Kiefer A.F."/>
            <person name="Nichols A."/>
            <person name="Cepeda A.J."/>
            <person name="Yan W."/>
            <person name="Fan B."/>
            <person name="Jiang Y."/>
            <person name="Adhikari A."/>
            <person name="Zheng C.-J."/>
            <person name="Schuster L."/>
            <person name="Cowan T.M."/>
            <person name="Smanski M.J."/>
            <person name="Chevrette M.G."/>
            <person name="De Carvalho L.P.S."/>
            <person name="Shen B."/>
        </authorList>
    </citation>
    <scope>NUCLEOTIDE SEQUENCE [LARGE SCALE GENOMIC DNA]</scope>
    <source>
        <strain evidence="3 4">NPDC019708</strain>
    </source>
</reference>
<gene>
    <name evidence="3" type="ORF">ABZ510_02975</name>
</gene>
<dbReference type="RefSeq" id="WP_356954237.1">
    <property type="nucleotide sequence ID" value="NZ_JBEYBD010000002.1"/>
</dbReference>
<protein>
    <submittedName>
        <fullName evidence="3">P-loop NTPase fold protein</fullName>
    </submittedName>
</protein>
<dbReference type="SUPFAM" id="SSF52540">
    <property type="entry name" value="P-loop containing nucleoside triphosphate hydrolases"/>
    <property type="match status" value="1"/>
</dbReference>
<evidence type="ECO:0000256" key="1">
    <source>
        <dbReference type="SAM" id="MobiDB-lite"/>
    </source>
</evidence>
<evidence type="ECO:0000313" key="4">
    <source>
        <dbReference type="Proteomes" id="UP001550628"/>
    </source>
</evidence>